<dbReference type="Proteomes" id="UP001296104">
    <property type="component" value="Unassembled WGS sequence"/>
</dbReference>
<keyword evidence="3" id="KW-1185">Reference proteome</keyword>
<dbReference type="AlphaFoldDB" id="A0AAI8Z8Y0"/>
<evidence type="ECO:0000313" key="3">
    <source>
        <dbReference type="Proteomes" id="UP001296104"/>
    </source>
</evidence>
<name>A0AAI8Z8Y0_9PEZI</name>
<reference evidence="2" key="1">
    <citation type="submission" date="2023-11" db="EMBL/GenBank/DDBJ databases">
        <authorList>
            <person name="Alioto T."/>
            <person name="Alioto T."/>
            <person name="Gomez Garrido J."/>
        </authorList>
    </citation>
    <scope>NUCLEOTIDE SEQUENCE</scope>
</reference>
<sequence length="189" mass="21418">MSNPIITIVEIESNPRLQRAVDHIRQANNLLVIIPMYGPSLPQQAKVVKAAHDILRNGMSAREPIFKLLEPTPELGLKGATHHLLDAYEIFTDAGYGKAADRIKELVNELLGEKLGEQTMLTKEQQMGDVSLRKQRRAAEGNRVQEYENEGKERVAMLARKWAEFDKMDEPVYLQSHAEDDDDEEEEGL</sequence>
<protein>
    <submittedName>
        <fullName evidence="2">Uncharacterized protein</fullName>
    </submittedName>
</protein>
<feature type="region of interest" description="Disordered" evidence="1">
    <location>
        <begin position="127"/>
        <end position="148"/>
    </location>
</feature>
<comment type="caution">
    <text evidence="2">The sequence shown here is derived from an EMBL/GenBank/DDBJ whole genome shotgun (WGS) entry which is preliminary data.</text>
</comment>
<proteinExistence type="predicted"/>
<feature type="compositionally biased region" description="Basic and acidic residues" evidence="1">
    <location>
        <begin position="137"/>
        <end position="148"/>
    </location>
</feature>
<accession>A0AAI8Z8Y0</accession>
<evidence type="ECO:0000313" key="2">
    <source>
        <dbReference type="EMBL" id="CAK4034621.1"/>
    </source>
</evidence>
<evidence type="ECO:0000256" key="1">
    <source>
        <dbReference type="SAM" id="MobiDB-lite"/>
    </source>
</evidence>
<gene>
    <name evidence="2" type="ORF">LECACI_7A009779</name>
</gene>
<dbReference type="EMBL" id="CAVMBE010000127">
    <property type="protein sequence ID" value="CAK4034621.1"/>
    <property type="molecule type" value="Genomic_DNA"/>
</dbReference>
<organism evidence="2 3">
    <name type="scientific">Lecanosticta acicola</name>
    <dbReference type="NCBI Taxonomy" id="111012"/>
    <lineage>
        <taxon>Eukaryota</taxon>
        <taxon>Fungi</taxon>
        <taxon>Dikarya</taxon>
        <taxon>Ascomycota</taxon>
        <taxon>Pezizomycotina</taxon>
        <taxon>Dothideomycetes</taxon>
        <taxon>Dothideomycetidae</taxon>
        <taxon>Mycosphaerellales</taxon>
        <taxon>Mycosphaerellaceae</taxon>
        <taxon>Lecanosticta</taxon>
    </lineage>
</organism>